<dbReference type="PANTHER" id="PTHR21600:SF87">
    <property type="entry name" value="RNA PSEUDOURIDYLATE SYNTHASE DOMAIN-CONTAINING PROTEIN 1"/>
    <property type="match status" value="1"/>
</dbReference>
<dbReference type="AlphaFoldDB" id="A0A2M8L3K2"/>
<dbReference type="CDD" id="cd02869">
    <property type="entry name" value="PseudoU_synth_RluA_like"/>
    <property type="match status" value="1"/>
</dbReference>
<feature type="active site" evidence="2">
    <location>
        <position position="67"/>
    </location>
</feature>
<proteinExistence type="inferred from homology"/>
<dbReference type="Gene3D" id="3.30.2350.10">
    <property type="entry name" value="Pseudouridine synthase"/>
    <property type="match status" value="1"/>
</dbReference>
<dbReference type="InterPro" id="IPR006224">
    <property type="entry name" value="PsdUridine_synth_RluA-like_CS"/>
</dbReference>
<gene>
    <name evidence="5" type="ORF">COU95_02075</name>
</gene>
<dbReference type="EC" id="5.4.99.-" evidence="3"/>
<evidence type="ECO:0000256" key="1">
    <source>
        <dbReference type="ARBA" id="ARBA00010876"/>
    </source>
</evidence>
<sequence length="239" mass="27482">MRKKEGKVKIIFEDDQILVLEKPAGMVVNRAETTGEEETVQDWIARNFQFPISSDQSQRNGIVHRLDKETSGILLVAKTPEAFLDLQRQFKERKVKKKYLALVHGKVEPGEGEIKAPVGRIPWSREKFGVVPGGRIALTKYKVSKIYNLKSKIYTLVELTPETGRTHQIRVHLKYLGYPIVADEKYAGRKTSREDRKIFPRMFLHASYLGFFHPRTGKLVEFSSPFPPDLKIDEKANIF</sequence>
<feature type="domain" description="Pseudouridine synthase RsuA/RluA-like" evidence="4">
    <location>
        <begin position="17"/>
        <end position="174"/>
    </location>
</feature>
<comment type="catalytic activity">
    <reaction evidence="3">
        <text>a uridine in RNA = a pseudouridine in RNA</text>
        <dbReference type="Rhea" id="RHEA:48348"/>
        <dbReference type="Rhea" id="RHEA-COMP:12068"/>
        <dbReference type="Rhea" id="RHEA-COMP:12069"/>
        <dbReference type="ChEBI" id="CHEBI:65314"/>
        <dbReference type="ChEBI" id="CHEBI:65315"/>
    </reaction>
</comment>
<dbReference type="SUPFAM" id="SSF55120">
    <property type="entry name" value="Pseudouridine synthase"/>
    <property type="match status" value="1"/>
</dbReference>
<evidence type="ECO:0000313" key="5">
    <source>
        <dbReference type="EMBL" id="PJE67501.1"/>
    </source>
</evidence>
<evidence type="ECO:0000313" key="6">
    <source>
        <dbReference type="Proteomes" id="UP000231474"/>
    </source>
</evidence>
<evidence type="ECO:0000256" key="3">
    <source>
        <dbReference type="RuleBase" id="RU362028"/>
    </source>
</evidence>
<reference evidence="6" key="1">
    <citation type="submission" date="2017-09" db="EMBL/GenBank/DDBJ databases">
        <title>Depth-based differentiation of microbial function through sediment-hosted aquifers and enrichment of novel symbionts in the deep terrestrial subsurface.</title>
        <authorList>
            <person name="Probst A.J."/>
            <person name="Ladd B."/>
            <person name="Jarett J.K."/>
            <person name="Geller-Mcgrath D.E."/>
            <person name="Sieber C.M.K."/>
            <person name="Emerson J.B."/>
            <person name="Anantharaman K."/>
            <person name="Thomas B.C."/>
            <person name="Malmstrom R."/>
            <person name="Stieglmeier M."/>
            <person name="Klingl A."/>
            <person name="Woyke T."/>
            <person name="Ryan C.M."/>
            <person name="Banfield J.F."/>
        </authorList>
    </citation>
    <scope>NUCLEOTIDE SEQUENCE [LARGE SCALE GENOMIC DNA]</scope>
</reference>
<evidence type="ECO:0000259" key="4">
    <source>
        <dbReference type="Pfam" id="PF00849"/>
    </source>
</evidence>
<dbReference type="Pfam" id="PF00849">
    <property type="entry name" value="PseudoU_synth_2"/>
    <property type="match status" value="1"/>
</dbReference>
<comment type="function">
    <text evidence="3">Responsible for synthesis of pseudouridine from uracil.</text>
</comment>
<dbReference type="GO" id="GO:0000455">
    <property type="term" value="P:enzyme-directed rRNA pseudouridine synthesis"/>
    <property type="evidence" value="ECO:0007669"/>
    <property type="project" value="TreeGrafter"/>
</dbReference>
<dbReference type="InterPro" id="IPR020103">
    <property type="entry name" value="PsdUridine_synth_cat_dom_sf"/>
</dbReference>
<dbReference type="InterPro" id="IPR006225">
    <property type="entry name" value="PsdUridine_synth_RluC/D"/>
</dbReference>
<dbReference type="InterPro" id="IPR006145">
    <property type="entry name" value="PsdUridine_synth_RsuA/RluA"/>
</dbReference>
<dbReference type="NCBIfam" id="TIGR00005">
    <property type="entry name" value="rluA_subfam"/>
    <property type="match status" value="1"/>
</dbReference>
<dbReference type="GO" id="GO:0003723">
    <property type="term" value="F:RNA binding"/>
    <property type="evidence" value="ECO:0007669"/>
    <property type="project" value="InterPro"/>
</dbReference>
<organism evidence="5 6">
    <name type="scientific">Candidatus Shapirobacteria bacterium CG10_big_fil_rev_8_21_14_0_10_40_9</name>
    <dbReference type="NCBI Taxonomy" id="1974888"/>
    <lineage>
        <taxon>Bacteria</taxon>
        <taxon>Candidatus Shapironibacteriota</taxon>
    </lineage>
</organism>
<comment type="similarity">
    <text evidence="1 3">Belongs to the pseudouridine synthase RluA family.</text>
</comment>
<name>A0A2M8L3K2_9BACT</name>
<comment type="caution">
    <text evidence="5">The sequence shown here is derived from an EMBL/GenBank/DDBJ whole genome shotgun (WGS) entry which is preliminary data.</text>
</comment>
<dbReference type="PROSITE" id="PS01129">
    <property type="entry name" value="PSI_RLU"/>
    <property type="match status" value="1"/>
</dbReference>
<accession>A0A2M8L3K2</accession>
<dbReference type="Proteomes" id="UP000231474">
    <property type="component" value="Unassembled WGS sequence"/>
</dbReference>
<dbReference type="GO" id="GO:0009982">
    <property type="term" value="F:pseudouridine synthase activity"/>
    <property type="evidence" value="ECO:0007669"/>
    <property type="project" value="InterPro"/>
</dbReference>
<dbReference type="InterPro" id="IPR050188">
    <property type="entry name" value="RluA_PseudoU_synthase"/>
</dbReference>
<protein>
    <recommendedName>
        <fullName evidence="3">Pseudouridine synthase</fullName>
        <ecNumber evidence="3">5.4.99.-</ecNumber>
    </recommendedName>
</protein>
<evidence type="ECO:0000256" key="2">
    <source>
        <dbReference type="PIRSR" id="PIRSR606225-1"/>
    </source>
</evidence>
<dbReference type="PANTHER" id="PTHR21600">
    <property type="entry name" value="MITOCHONDRIAL RNA PSEUDOURIDINE SYNTHASE"/>
    <property type="match status" value="1"/>
</dbReference>
<keyword evidence="3" id="KW-0413">Isomerase</keyword>
<dbReference type="EMBL" id="PFEK01000041">
    <property type="protein sequence ID" value="PJE67501.1"/>
    <property type="molecule type" value="Genomic_DNA"/>
</dbReference>
<dbReference type="GO" id="GO:0140098">
    <property type="term" value="F:catalytic activity, acting on RNA"/>
    <property type="evidence" value="ECO:0007669"/>
    <property type="project" value="UniProtKB-ARBA"/>
</dbReference>